<dbReference type="PRINTS" id="PR00081">
    <property type="entry name" value="GDHRDH"/>
</dbReference>
<dbReference type="InterPro" id="IPR036291">
    <property type="entry name" value="NAD(P)-bd_dom_sf"/>
</dbReference>
<dbReference type="InterPro" id="IPR051911">
    <property type="entry name" value="SDR_oxidoreductase"/>
</dbReference>
<evidence type="ECO:0000256" key="3">
    <source>
        <dbReference type="RuleBase" id="RU000363"/>
    </source>
</evidence>
<dbReference type="PANTHER" id="PTHR43976:SF16">
    <property type="entry name" value="SHORT-CHAIN DEHYDROGENASE_REDUCTASE FAMILY PROTEIN"/>
    <property type="match status" value="1"/>
</dbReference>
<dbReference type="CDD" id="cd05374">
    <property type="entry name" value="17beta-HSD-like_SDR_c"/>
    <property type="match status" value="1"/>
</dbReference>
<dbReference type="RefSeq" id="WP_331213242.1">
    <property type="nucleotide sequence ID" value="NZ_JAZGQK010000005.1"/>
</dbReference>
<dbReference type="InterPro" id="IPR020904">
    <property type="entry name" value="Sc_DH/Rdtase_CS"/>
</dbReference>
<proteinExistence type="inferred from homology"/>
<protein>
    <submittedName>
        <fullName evidence="4">SDR family NAD(P)-dependent oxidoreductase</fullName>
    </submittedName>
</protein>
<comment type="similarity">
    <text evidence="1 3">Belongs to the short-chain dehydrogenases/reductases (SDR) family.</text>
</comment>
<dbReference type="PROSITE" id="PS00061">
    <property type="entry name" value="ADH_SHORT"/>
    <property type="match status" value="1"/>
</dbReference>
<organism evidence="4 5">
    <name type="scientific">Plantactinospora sonchi</name>
    <dbReference type="NCBI Taxonomy" id="1544735"/>
    <lineage>
        <taxon>Bacteria</taxon>
        <taxon>Bacillati</taxon>
        <taxon>Actinomycetota</taxon>
        <taxon>Actinomycetes</taxon>
        <taxon>Micromonosporales</taxon>
        <taxon>Micromonosporaceae</taxon>
        <taxon>Plantactinospora</taxon>
    </lineage>
</organism>
<dbReference type="Proteomes" id="UP001332243">
    <property type="component" value="Unassembled WGS sequence"/>
</dbReference>
<dbReference type="PANTHER" id="PTHR43976">
    <property type="entry name" value="SHORT CHAIN DEHYDROGENASE"/>
    <property type="match status" value="1"/>
</dbReference>
<dbReference type="Pfam" id="PF00106">
    <property type="entry name" value="adh_short"/>
    <property type="match status" value="1"/>
</dbReference>
<evidence type="ECO:0000313" key="4">
    <source>
        <dbReference type="EMBL" id="MEE6258113.1"/>
    </source>
</evidence>
<sequence>MSVWFITGTSRGFGAALTAEALRRGHQVVATARNPKVVAEAHPDAGDRLLAVPLDVTDQHQAADAVRAAVERFGRIDVLVNNAGAGLFGAVEESSDDEVRAQYELNVLGQLRVIRAVAPVMRGQRAGQILNISSLFAVGALHGFGVYSSTKAAMTSLSEALRAELAPFEVSVTAVELGLFRTDFSDESSLRVAGDRLAAYGDGPVAQMWQAVRQVNHHQPGDPARAASVLVDLVGSGRAPARLPLGRDTVARIEERIEELRAELAEWRELAGSTDHPEVPLD</sequence>
<dbReference type="InterPro" id="IPR002347">
    <property type="entry name" value="SDR_fam"/>
</dbReference>
<dbReference type="SUPFAM" id="SSF51735">
    <property type="entry name" value="NAD(P)-binding Rossmann-fold domains"/>
    <property type="match status" value="1"/>
</dbReference>
<keyword evidence="5" id="KW-1185">Reference proteome</keyword>
<dbReference type="PRINTS" id="PR00080">
    <property type="entry name" value="SDRFAMILY"/>
</dbReference>
<evidence type="ECO:0000313" key="5">
    <source>
        <dbReference type="Proteomes" id="UP001332243"/>
    </source>
</evidence>
<dbReference type="EMBL" id="JAZGQK010000005">
    <property type="protein sequence ID" value="MEE6258113.1"/>
    <property type="molecule type" value="Genomic_DNA"/>
</dbReference>
<dbReference type="Gene3D" id="3.40.50.720">
    <property type="entry name" value="NAD(P)-binding Rossmann-like Domain"/>
    <property type="match status" value="1"/>
</dbReference>
<gene>
    <name evidence="4" type="ORF">V1633_06350</name>
</gene>
<keyword evidence="2" id="KW-0560">Oxidoreductase</keyword>
<comment type="caution">
    <text evidence="4">The sequence shown here is derived from an EMBL/GenBank/DDBJ whole genome shotgun (WGS) entry which is preliminary data.</text>
</comment>
<evidence type="ECO:0000256" key="2">
    <source>
        <dbReference type="ARBA" id="ARBA00023002"/>
    </source>
</evidence>
<accession>A0ABU7RNM7</accession>
<name>A0ABU7RNM7_9ACTN</name>
<evidence type="ECO:0000256" key="1">
    <source>
        <dbReference type="ARBA" id="ARBA00006484"/>
    </source>
</evidence>
<reference evidence="4 5" key="1">
    <citation type="submission" date="2024-01" db="EMBL/GenBank/DDBJ databases">
        <title>Genome insights into Plantactinospora sonchi sp. nov.</title>
        <authorList>
            <person name="Wang L."/>
        </authorList>
    </citation>
    <scope>NUCLEOTIDE SEQUENCE [LARGE SCALE GENOMIC DNA]</scope>
    <source>
        <strain evidence="4 5">NEAU-QY2</strain>
    </source>
</reference>